<dbReference type="NCBIfam" id="TIGR00132">
    <property type="entry name" value="gatA"/>
    <property type="match status" value="1"/>
</dbReference>
<evidence type="ECO:0000313" key="7">
    <source>
        <dbReference type="EMBL" id="OGZ65877.1"/>
    </source>
</evidence>
<evidence type="ECO:0000256" key="1">
    <source>
        <dbReference type="ARBA" id="ARBA00022598"/>
    </source>
</evidence>
<dbReference type="GO" id="GO:0050567">
    <property type="term" value="F:glutaminyl-tRNA synthase (glutamine-hydrolyzing) activity"/>
    <property type="evidence" value="ECO:0007669"/>
    <property type="project" value="UniProtKB-UniRule"/>
</dbReference>
<dbReference type="InterPro" id="IPR000120">
    <property type="entry name" value="Amidase"/>
</dbReference>
<reference evidence="7 8" key="1">
    <citation type="journal article" date="2016" name="Nat. Commun.">
        <title>Thousands of microbial genomes shed light on interconnected biogeochemical processes in an aquifer system.</title>
        <authorList>
            <person name="Anantharaman K."/>
            <person name="Brown C.T."/>
            <person name="Hug L.A."/>
            <person name="Sharon I."/>
            <person name="Castelle C.J."/>
            <person name="Probst A.J."/>
            <person name="Thomas B.C."/>
            <person name="Singh A."/>
            <person name="Wilkins M.J."/>
            <person name="Karaoz U."/>
            <person name="Brodie E.L."/>
            <person name="Williams K.H."/>
            <person name="Hubbard S.S."/>
            <person name="Banfield J.F."/>
        </authorList>
    </citation>
    <scope>NUCLEOTIDE SEQUENCE [LARGE SCALE GENOMIC DNA]</scope>
</reference>
<dbReference type="InterPro" id="IPR036928">
    <property type="entry name" value="AS_sf"/>
</dbReference>
<keyword evidence="2 5" id="KW-0547">Nucleotide-binding</keyword>
<dbReference type="GO" id="GO:0030956">
    <property type="term" value="C:glutamyl-tRNA(Gln) amidotransferase complex"/>
    <property type="evidence" value="ECO:0007669"/>
    <property type="project" value="InterPro"/>
</dbReference>
<dbReference type="AlphaFoldDB" id="A0A1G2HTT0"/>
<proteinExistence type="inferred from homology"/>
<evidence type="ECO:0000256" key="4">
    <source>
        <dbReference type="ARBA" id="ARBA00022917"/>
    </source>
</evidence>
<comment type="caution">
    <text evidence="7">The sequence shown here is derived from an EMBL/GenBank/DDBJ whole genome shotgun (WGS) entry which is preliminary data.</text>
</comment>
<evidence type="ECO:0000256" key="3">
    <source>
        <dbReference type="ARBA" id="ARBA00022840"/>
    </source>
</evidence>
<dbReference type="InterPro" id="IPR004412">
    <property type="entry name" value="GatA"/>
</dbReference>
<dbReference type="GO" id="GO:0006412">
    <property type="term" value="P:translation"/>
    <property type="evidence" value="ECO:0007669"/>
    <property type="project" value="UniProtKB-UniRule"/>
</dbReference>
<accession>A0A1G2HTT0</accession>
<evidence type="ECO:0000256" key="2">
    <source>
        <dbReference type="ARBA" id="ARBA00022741"/>
    </source>
</evidence>
<comment type="similarity">
    <text evidence="5">Belongs to the amidase family. GatA subfamily.</text>
</comment>
<comment type="caution">
    <text evidence="5">Lacks conserved residue(s) required for the propagation of feature annotation.</text>
</comment>
<keyword evidence="7" id="KW-0808">Transferase</keyword>
<feature type="domain" description="Amidase" evidence="6">
    <location>
        <begin position="24"/>
        <end position="461"/>
    </location>
</feature>
<dbReference type="HAMAP" id="MF_00120">
    <property type="entry name" value="GatA"/>
    <property type="match status" value="1"/>
</dbReference>
<dbReference type="SUPFAM" id="SSF75304">
    <property type="entry name" value="Amidase signature (AS) enzymes"/>
    <property type="match status" value="1"/>
</dbReference>
<keyword evidence="1 5" id="KW-0436">Ligase</keyword>
<keyword evidence="3 5" id="KW-0067">ATP-binding</keyword>
<dbReference type="GO" id="GO:0016740">
    <property type="term" value="F:transferase activity"/>
    <property type="evidence" value="ECO:0007669"/>
    <property type="project" value="UniProtKB-KW"/>
</dbReference>
<evidence type="ECO:0000259" key="6">
    <source>
        <dbReference type="Pfam" id="PF01425"/>
    </source>
</evidence>
<dbReference type="Proteomes" id="UP000178774">
    <property type="component" value="Unassembled WGS sequence"/>
</dbReference>
<sequence length="472" mass="50911">MNLLDLTIIELHEGFKKKQFTSTEVTKAYLEQIKKTDGQIGAYLTVTEELALAQAEAADKIIATKKEFPMLCGIPFSVKDLIMVEGQICTAGSKILEKYVAPYDATVIKKLNAQGAVVLGKVNLDEFAMGSSTENSAYKVTKNPHDITRVAGGTSGGSAASVAAKQAVFSLGTDTGGSIRQPASFCGVVGLRTTYGSVSRYGVVADASSLDQVGPIAKTVEDAKIIFEAISGKDAMDATSVDYKFKDINVELKGLKIGVPKEYFAKGIDPKVEKIIREAIKKAQDAGAKIFQISLPSSKYALAAYYIIQTSEASANLARYDGIKYGLSSPAEKLLDVYIKSRGAGFGAEVKRRIMTGTYSLSSGYYDAYYKKAQEVRQLITQDFENAFKKVDVIFAPVSPFPAFKIGENTDNPLAMYLADIYTVSVNLAYLPGLSLPTGKVGKLPVGLQIIGNHFEENKILSVASQMESMLR</sequence>
<feature type="active site" description="Acyl-ester intermediate" evidence="5">
    <location>
        <position position="178"/>
    </location>
</feature>
<dbReference type="GO" id="GO:0005524">
    <property type="term" value="F:ATP binding"/>
    <property type="evidence" value="ECO:0007669"/>
    <property type="project" value="UniProtKB-KW"/>
</dbReference>
<feature type="active site" description="Charge relay system" evidence="5">
    <location>
        <position position="79"/>
    </location>
</feature>
<gene>
    <name evidence="5 7" type="primary">gatA</name>
    <name evidence="7" type="ORF">A2822_00065</name>
</gene>
<dbReference type="EMBL" id="MHOP01000012">
    <property type="protein sequence ID" value="OGZ65877.1"/>
    <property type="molecule type" value="Genomic_DNA"/>
</dbReference>
<dbReference type="PANTHER" id="PTHR11895:SF151">
    <property type="entry name" value="GLUTAMYL-TRNA(GLN) AMIDOTRANSFERASE SUBUNIT A"/>
    <property type="match status" value="1"/>
</dbReference>
<protein>
    <recommendedName>
        <fullName evidence="5">Glutamyl-tRNA(Gln) amidotransferase subunit A</fullName>
        <shortName evidence="5">Glu-ADT subunit A</shortName>
        <ecNumber evidence="5">6.3.5.7</ecNumber>
    </recommendedName>
</protein>
<dbReference type="Pfam" id="PF01425">
    <property type="entry name" value="Amidase"/>
    <property type="match status" value="1"/>
</dbReference>
<name>A0A1G2HTT0_9BACT</name>
<evidence type="ECO:0000313" key="8">
    <source>
        <dbReference type="Proteomes" id="UP000178774"/>
    </source>
</evidence>
<dbReference type="InterPro" id="IPR023631">
    <property type="entry name" value="Amidase_dom"/>
</dbReference>
<dbReference type="Gene3D" id="3.90.1300.10">
    <property type="entry name" value="Amidase signature (AS) domain"/>
    <property type="match status" value="1"/>
</dbReference>
<dbReference type="EC" id="6.3.5.7" evidence="5"/>
<keyword evidence="4 5" id="KW-0648">Protein biosynthesis</keyword>
<dbReference type="PANTHER" id="PTHR11895">
    <property type="entry name" value="TRANSAMIDASE"/>
    <property type="match status" value="1"/>
</dbReference>
<evidence type="ECO:0000256" key="5">
    <source>
        <dbReference type="HAMAP-Rule" id="MF_00120"/>
    </source>
</evidence>
<comment type="function">
    <text evidence="5">Allows the formation of correctly charged Gln-tRNA(Gln) through the transamidation of misacylated Glu-tRNA(Gln) in organisms which lack glutaminyl-tRNA synthetase. The reaction takes place in the presence of glutamine and ATP through an activated gamma-phospho-Glu-tRNA(Gln).</text>
</comment>
<organism evidence="7 8">
    <name type="scientific">Candidatus Staskawiczbacteria bacterium RIFCSPHIGHO2_01_FULL_41_41</name>
    <dbReference type="NCBI Taxonomy" id="1802203"/>
    <lineage>
        <taxon>Bacteria</taxon>
        <taxon>Candidatus Staskawicziibacteriota</taxon>
    </lineage>
</organism>
<comment type="catalytic activity">
    <reaction evidence="5">
        <text>L-glutamyl-tRNA(Gln) + L-glutamine + ATP + H2O = L-glutaminyl-tRNA(Gln) + L-glutamate + ADP + phosphate + H(+)</text>
        <dbReference type="Rhea" id="RHEA:17521"/>
        <dbReference type="Rhea" id="RHEA-COMP:9681"/>
        <dbReference type="Rhea" id="RHEA-COMP:9684"/>
        <dbReference type="ChEBI" id="CHEBI:15377"/>
        <dbReference type="ChEBI" id="CHEBI:15378"/>
        <dbReference type="ChEBI" id="CHEBI:29985"/>
        <dbReference type="ChEBI" id="CHEBI:30616"/>
        <dbReference type="ChEBI" id="CHEBI:43474"/>
        <dbReference type="ChEBI" id="CHEBI:58359"/>
        <dbReference type="ChEBI" id="CHEBI:78520"/>
        <dbReference type="ChEBI" id="CHEBI:78521"/>
        <dbReference type="ChEBI" id="CHEBI:456216"/>
        <dbReference type="EC" id="6.3.5.7"/>
    </reaction>
</comment>
<comment type="subunit">
    <text evidence="5">Heterotrimer of A, B and C subunits.</text>
</comment>